<gene>
    <name evidence="4" type="ORF">SAMN04487941_0289</name>
</gene>
<feature type="coiled-coil region" evidence="1">
    <location>
        <begin position="364"/>
        <end position="398"/>
    </location>
</feature>
<dbReference type="AlphaFoldDB" id="A0A1I7FL33"/>
<dbReference type="PANTHER" id="PTHR30461">
    <property type="entry name" value="DNA-INVERTASE FROM LAMBDOID PROPHAGE"/>
    <property type="match status" value="1"/>
</dbReference>
<feature type="domain" description="Recombinase" evidence="3">
    <location>
        <begin position="171"/>
        <end position="277"/>
    </location>
</feature>
<dbReference type="Gene3D" id="3.40.50.1390">
    <property type="entry name" value="Resolvase, N-terminal catalytic domain"/>
    <property type="match status" value="1"/>
</dbReference>
<evidence type="ECO:0000313" key="4">
    <source>
        <dbReference type="EMBL" id="SFU36891.1"/>
    </source>
</evidence>
<dbReference type="InterPro" id="IPR036162">
    <property type="entry name" value="Resolvase-like_N_sf"/>
</dbReference>
<feature type="domain" description="Resolvase/invertase-type recombinase catalytic" evidence="2">
    <location>
        <begin position="15"/>
        <end position="164"/>
    </location>
</feature>
<evidence type="ECO:0000259" key="2">
    <source>
        <dbReference type="PROSITE" id="PS51736"/>
    </source>
</evidence>
<dbReference type="Pfam" id="PF00239">
    <property type="entry name" value="Resolvase"/>
    <property type="match status" value="1"/>
</dbReference>
<evidence type="ECO:0000259" key="3">
    <source>
        <dbReference type="PROSITE" id="PS51737"/>
    </source>
</evidence>
<evidence type="ECO:0000313" key="5">
    <source>
        <dbReference type="Proteomes" id="UP000182491"/>
    </source>
</evidence>
<dbReference type="SUPFAM" id="SSF53041">
    <property type="entry name" value="Resolvase-like"/>
    <property type="match status" value="1"/>
</dbReference>
<accession>A0A1I7FL33</accession>
<dbReference type="GO" id="GO:0000150">
    <property type="term" value="F:DNA strand exchange activity"/>
    <property type="evidence" value="ECO:0007669"/>
    <property type="project" value="InterPro"/>
</dbReference>
<sequence>MAGKKKSKAAVRGKVAVIYTRVSTKEQAETNQSLETQLERCRGYAQRHGYEVVNEFGGTYESAKNDERKHFQLMLDFVKKSRHKVGHIIVYSHDRFSRSGSNAIYIADQLAQLGISVVAVTQPVDTMTASGKLQQGIQFLFSQFDNDQRREKCVTGMEAKVRKGYLMGKAPMGYDQLRVNGEQVIKPNKDGKLIRLAFQLKAEQGLSNTDIIKRLKAQGLSLYNQTLTKIFKNPFYCGLITHGLLDEGEVIVGRHEPLISRDVFLRVNGLQAQNAHGYTQVKEDEQLPLRHHVKCGSCQKPLTGYEMKKKGIHYYKCNTRGCCLNRNAGKMHELYGDLLKEYQIDPMLLPQVQEMMSQVFKKLGQDHEQQEKRLKLQLSELEKKKDTLERRYAYGEINGEIFSKFSGELKGEMGEIEVNMEKLSGPLSNHKTLLGKGLKMMLSLSSTWAKAEVSQRKRLQALVFPDGVEYEREKQAYRTTRVNSFFGLAAEISQEMGQKERGKSDPENHFSLLVARRGIEPLLLE</sequence>
<evidence type="ECO:0000256" key="1">
    <source>
        <dbReference type="SAM" id="Coils"/>
    </source>
</evidence>
<dbReference type="InterPro" id="IPR050639">
    <property type="entry name" value="SSR_resolvase"/>
</dbReference>
<dbReference type="GO" id="GO:0003677">
    <property type="term" value="F:DNA binding"/>
    <property type="evidence" value="ECO:0007669"/>
    <property type="project" value="InterPro"/>
</dbReference>
<dbReference type="PANTHER" id="PTHR30461:SF23">
    <property type="entry name" value="DNA RECOMBINASE-RELATED"/>
    <property type="match status" value="1"/>
</dbReference>
<proteinExistence type="predicted"/>
<protein>
    <submittedName>
        <fullName evidence="4">Site-specific DNA recombinase</fullName>
    </submittedName>
</protein>
<dbReference type="PROSITE" id="PS51736">
    <property type="entry name" value="RECOMBINASES_3"/>
    <property type="match status" value="1"/>
</dbReference>
<dbReference type="Proteomes" id="UP000182491">
    <property type="component" value="Unassembled WGS sequence"/>
</dbReference>
<keyword evidence="5" id="KW-1185">Reference proteome</keyword>
<organism evidence="4 5">
    <name type="scientific">Pontibacter akesuensis</name>
    <dbReference type="NCBI Taxonomy" id="388950"/>
    <lineage>
        <taxon>Bacteria</taxon>
        <taxon>Pseudomonadati</taxon>
        <taxon>Bacteroidota</taxon>
        <taxon>Cytophagia</taxon>
        <taxon>Cytophagales</taxon>
        <taxon>Hymenobacteraceae</taxon>
        <taxon>Pontibacter</taxon>
    </lineage>
</organism>
<reference evidence="5" key="1">
    <citation type="submission" date="2016-10" db="EMBL/GenBank/DDBJ databases">
        <authorList>
            <person name="Varghese N."/>
        </authorList>
    </citation>
    <scope>NUCLEOTIDE SEQUENCE [LARGE SCALE GENOMIC DNA]</scope>
    <source>
        <strain evidence="5">DSM 18820</strain>
    </source>
</reference>
<dbReference type="Gene3D" id="3.90.1750.20">
    <property type="entry name" value="Putative Large Serine Recombinase, Chain B, Domain 2"/>
    <property type="match status" value="1"/>
</dbReference>
<dbReference type="PROSITE" id="PS51737">
    <property type="entry name" value="RECOMBINASE_DNA_BIND"/>
    <property type="match status" value="1"/>
</dbReference>
<dbReference type="InterPro" id="IPR011109">
    <property type="entry name" value="DNA_bind_recombinase_dom"/>
</dbReference>
<name>A0A1I7FL33_9BACT</name>
<dbReference type="InterPro" id="IPR038109">
    <property type="entry name" value="DNA_bind_recomb_sf"/>
</dbReference>
<keyword evidence="1" id="KW-0175">Coiled coil</keyword>
<dbReference type="SMART" id="SM00857">
    <property type="entry name" value="Resolvase"/>
    <property type="match status" value="1"/>
</dbReference>
<dbReference type="Pfam" id="PF07508">
    <property type="entry name" value="Recombinase"/>
    <property type="match status" value="1"/>
</dbReference>
<dbReference type="EMBL" id="FPCA01000001">
    <property type="protein sequence ID" value="SFU36891.1"/>
    <property type="molecule type" value="Genomic_DNA"/>
</dbReference>
<dbReference type="CDD" id="cd00338">
    <property type="entry name" value="Ser_Recombinase"/>
    <property type="match status" value="1"/>
</dbReference>
<dbReference type="InterPro" id="IPR006119">
    <property type="entry name" value="Resolv_N"/>
</dbReference>